<comment type="caution">
    <text evidence="2">The sequence shown here is derived from an EMBL/GenBank/DDBJ whole genome shotgun (WGS) entry which is preliminary data.</text>
</comment>
<dbReference type="OrthoDB" id="121499at2"/>
<evidence type="ECO:0000313" key="2">
    <source>
        <dbReference type="EMBL" id="TKC91606.1"/>
    </source>
</evidence>
<gene>
    <name evidence="2" type="ORF">FAZ69_03935</name>
</gene>
<keyword evidence="3" id="KW-1185">Reference proteome</keyword>
<reference evidence="2 3" key="1">
    <citation type="submission" date="2019-04" db="EMBL/GenBank/DDBJ databases">
        <title>Trinickia sp. 7GSK02, isolated from subtropical forest soil.</title>
        <authorList>
            <person name="Gao Z.-H."/>
            <person name="Qiu L.-H."/>
        </authorList>
    </citation>
    <scope>NUCLEOTIDE SEQUENCE [LARGE SCALE GENOMIC DNA]</scope>
    <source>
        <strain evidence="2 3">7GSK02</strain>
    </source>
</reference>
<dbReference type="Proteomes" id="UP000305539">
    <property type="component" value="Unassembled WGS sequence"/>
</dbReference>
<dbReference type="EMBL" id="SWJE01000002">
    <property type="protein sequence ID" value="TKC91606.1"/>
    <property type="molecule type" value="Genomic_DNA"/>
</dbReference>
<evidence type="ECO:0000256" key="1">
    <source>
        <dbReference type="SAM" id="SignalP"/>
    </source>
</evidence>
<proteinExistence type="predicted"/>
<sequence>MKAPVRSLIAQLALVAVGALTIATASAEEVVLVAPNAPPPVRYEAVPVPRDGYIWEKGHWRWEHGQYVWERGHWEVVRVGLHWVPGHWAPRGPNWVWVTGHWA</sequence>
<evidence type="ECO:0008006" key="4">
    <source>
        <dbReference type="Google" id="ProtNLM"/>
    </source>
</evidence>
<organism evidence="2 3">
    <name type="scientific">Trinickia terrae</name>
    <dbReference type="NCBI Taxonomy" id="2571161"/>
    <lineage>
        <taxon>Bacteria</taxon>
        <taxon>Pseudomonadati</taxon>
        <taxon>Pseudomonadota</taxon>
        <taxon>Betaproteobacteria</taxon>
        <taxon>Burkholderiales</taxon>
        <taxon>Burkholderiaceae</taxon>
        <taxon>Trinickia</taxon>
    </lineage>
</organism>
<protein>
    <recommendedName>
        <fullName evidence="4">YXWGXW repeat-containing protein</fullName>
    </recommendedName>
</protein>
<evidence type="ECO:0000313" key="3">
    <source>
        <dbReference type="Proteomes" id="UP000305539"/>
    </source>
</evidence>
<dbReference type="InterPro" id="IPR024447">
    <property type="entry name" value="YXWGXW_rpt"/>
</dbReference>
<keyword evidence="1" id="KW-0732">Signal</keyword>
<dbReference type="AlphaFoldDB" id="A0A4U1ID82"/>
<name>A0A4U1ID82_9BURK</name>
<dbReference type="RefSeq" id="WP_136892644.1">
    <property type="nucleotide sequence ID" value="NZ_SWJE01000002.1"/>
</dbReference>
<feature type="signal peptide" evidence="1">
    <location>
        <begin position="1"/>
        <end position="27"/>
    </location>
</feature>
<feature type="chain" id="PRO_5021020926" description="YXWGXW repeat-containing protein" evidence="1">
    <location>
        <begin position="28"/>
        <end position="103"/>
    </location>
</feature>
<dbReference type="Pfam" id="PF12779">
    <property type="entry name" value="WXXGXW"/>
    <property type="match status" value="2"/>
</dbReference>
<accession>A0A4U1ID82</accession>